<dbReference type="SUPFAM" id="SSF53474">
    <property type="entry name" value="alpha/beta-Hydrolases"/>
    <property type="match status" value="1"/>
</dbReference>
<dbReference type="STRING" id="887929.HMP0721_1212"/>
<dbReference type="PANTHER" id="PTHR11487:SF0">
    <property type="entry name" value="S-ACYL FATTY ACID SYNTHASE THIOESTERASE, MEDIUM CHAIN"/>
    <property type="match status" value="1"/>
</dbReference>
<dbReference type="Pfam" id="PF00975">
    <property type="entry name" value="Thioesterase"/>
    <property type="match status" value="1"/>
</dbReference>
<feature type="domain" description="Thioesterase" evidence="2">
    <location>
        <begin position="2"/>
        <end position="265"/>
    </location>
</feature>
<proteinExistence type="inferred from homology"/>
<dbReference type="OrthoDB" id="2213423at2"/>
<dbReference type="Gene3D" id="3.40.50.1820">
    <property type="entry name" value="alpha/beta hydrolase"/>
    <property type="match status" value="1"/>
</dbReference>
<evidence type="ECO:0000259" key="2">
    <source>
        <dbReference type="Pfam" id="PF00975"/>
    </source>
</evidence>
<organism evidence="3 4">
    <name type="scientific">Pseudoramibacter alactolyticus ATCC 23263</name>
    <dbReference type="NCBI Taxonomy" id="887929"/>
    <lineage>
        <taxon>Bacteria</taxon>
        <taxon>Bacillati</taxon>
        <taxon>Bacillota</taxon>
        <taxon>Clostridia</taxon>
        <taxon>Eubacteriales</taxon>
        <taxon>Eubacteriaceae</taxon>
        <taxon>Pseudoramibacter</taxon>
    </lineage>
</organism>
<sequence>MILFCIPGASASAMMFIKWRKMFDGNVEVCPVELPGRGLRFRDAFISDMKLLAKDLYRQIEKRLQTPYAILGYCLGSVAAYELYGEINKNGAPLPKHFFLVSGATPDSQGDGATLFYNEKSKKYLTEIIRYLVGTQTHSGTEQTELFSESASDYAFEKRGVVSESDVFVYAKMLHQYALPMRNPEGFAREITNIVRIFNADSVMLHRYKPEKPFRKIKVPTTMIWAEDDHLLSHLEPEKWRAFIDAPFEIVQVSGEHLFLFFEPSASIKIIKKRIE</sequence>
<comment type="caution">
    <text evidence="3">The sequence shown here is derived from an EMBL/GenBank/DDBJ whole genome shotgun (WGS) entry which is preliminary data.</text>
</comment>
<name>E6MGS9_9FIRM</name>
<dbReference type="GO" id="GO:0008610">
    <property type="term" value="P:lipid biosynthetic process"/>
    <property type="evidence" value="ECO:0007669"/>
    <property type="project" value="TreeGrafter"/>
</dbReference>
<keyword evidence="4" id="KW-1185">Reference proteome</keyword>
<protein>
    <submittedName>
        <fullName evidence="3">Thioesterase domain protein</fullName>
    </submittedName>
</protein>
<dbReference type="RefSeq" id="WP_006598636.1">
    <property type="nucleotide sequence ID" value="NZ_GL622359.1"/>
</dbReference>
<accession>E6MGS9</accession>
<comment type="similarity">
    <text evidence="1">Belongs to the thioesterase family.</text>
</comment>
<dbReference type="PANTHER" id="PTHR11487">
    <property type="entry name" value="THIOESTERASE"/>
    <property type="match status" value="1"/>
</dbReference>
<dbReference type="HOGENOM" id="CLU_070456_2_0_9"/>
<dbReference type="Proteomes" id="UP000004754">
    <property type="component" value="Unassembled WGS sequence"/>
</dbReference>
<evidence type="ECO:0000256" key="1">
    <source>
        <dbReference type="ARBA" id="ARBA00007169"/>
    </source>
</evidence>
<reference evidence="3 4" key="1">
    <citation type="submission" date="2010-12" db="EMBL/GenBank/DDBJ databases">
        <authorList>
            <person name="Muzny D."/>
            <person name="Qin X."/>
            <person name="Deng J."/>
            <person name="Jiang H."/>
            <person name="Liu Y."/>
            <person name="Qu J."/>
            <person name="Song X.-Z."/>
            <person name="Zhang L."/>
            <person name="Thornton R."/>
            <person name="Coyle M."/>
            <person name="Francisco L."/>
            <person name="Jackson L."/>
            <person name="Javaid M."/>
            <person name="Korchina V."/>
            <person name="Kovar C."/>
            <person name="Mata R."/>
            <person name="Mathew T."/>
            <person name="Ngo R."/>
            <person name="Nguyen L."/>
            <person name="Nguyen N."/>
            <person name="Okwuonu G."/>
            <person name="Ongeri F."/>
            <person name="Pham C."/>
            <person name="Simmons D."/>
            <person name="Wilczek-Boney K."/>
            <person name="Hale W."/>
            <person name="Jakkamsetti A."/>
            <person name="Pham P."/>
            <person name="Ruth R."/>
            <person name="San Lucas F."/>
            <person name="Warren J."/>
            <person name="Zhang J."/>
            <person name="Zhao Z."/>
            <person name="Zhou C."/>
            <person name="Zhu D."/>
            <person name="Lee S."/>
            <person name="Bess C."/>
            <person name="Blankenburg K."/>
            <person name="Forbes L."/>
            <person name="Fu Q."/>
            <person name="Gubbala S."/>
            <person name="Hirani K."/>
            <person name="Jayaseelan J.C."/>
            <person name="Lara F."/>
            <person name="Munidasa M."/>
            <person name="Palculict T."/>
            <person name="Patil S."/>
            <person name="Pu L.-L."/>
            <person name="Saada N."/>
            <person name="Tang L."/>
            <person name="Weissenberger G."/>
            <person name="Zhu Y."/>
            <person name="Hemphill L."/>
            <person name="Shang Y."/>
            <person name="Youmans B."/>
            <person name="Ayvaz T."/>
            <person name="Ross M."/>
            <person name="Santibanez J."/>
            <person name="Aqrawi P."/>
            <person name="Gross S."/>
            <person name="Joshi V."/>
            <person name="Fowler G."/>
            <person name="Nazareth L."/>
            <person name="Reid J."/>
            <person name="Worley K."/>
            <person name="Petrosino J."/>
            <person name="Highlander S."/>
            <person name="Gibbs R."/>
        </authorList>
    </citation>
    <scope>NUCLEOTIDE SEQUENCE [LARGE SCALE GENOMIC DNA]</scope>
    <source>
        <strain evidence="3 4">ATCC 23263</strain>
    </source>
</reference>
<gene>
    <name evidence="3" type="ORF">HMP0721_1212</name>
</gene>
<dbReference type="EMBL" id="AEQN01000016">
    <property type="protein sequence ID" value="EFV01819.1"/>
    <property type="molecule type" value="Genomic_DNA"/>
</dbReference>
<dbReference type="InterPro" id="IPR012223">
    <property type="entry name" value="TEII"/>
</dbReference>
<evidence type="ECO:0000313" key="4">
    <source>
        <dbReference type="Proteomes" id="UP000004754"/>
    </source>
</evidence>
<dbReference type="eggNOG" id="COG3208">
    <property type="taxonomic scope" value="Bacteria"/>
</dbReference>
<evidence type="ECO:0000313" key="3">
    <source>
        <dbReference type="EMBL" id="EFV01819.1"/>
    </source>
</evidence>
<dbReference type="InterPro" id="IPR029058">
    <property type="entry name" value="AB_hydrolase_fold"/>
</dbReference>
<dbReference type="InterPro" id="IPR001031">
    <property type="entry name" value="Thioesterase"/>
</dbReference>
<dbReference type="AlphaFoldDB" id="E6MGS9"/>